<comment type="caution">
    <text evidence="3">The sequence shown here is derived from an EMBL/GenBank/DDBJ whole genome shotgun (WGS) entry which is preliminary data.</text>
</comment>
<evidence type="ECO:0000256" key="1">
    <source>
        <dbReference type="ARBA" id="ARBA00009600"/>
    </source>
</evidence>
<comment type="similarity">
    <text evidence="1 2">Belongs to the UPF0301 (AlgH) family.</text>
</comment>
<evidence type="ECO:0000256" key="2">
    <source>
        <dbReference type="HAMAP-Rule" id="MF_00758"/>
    </source>
</evidence>
<sequence length="186" mass="20861">MKQLMEPESGSFLIANPHLNDPNFVRTVVFLCEHDATGTVGFVMNRKTGHTIGDLVPDFEGFDFPVYEGGPVGLDNLHFLHQYPEAIPGGKEVLDGVYWGGDFEILAGLLSEGRIEPQKVRFFLGYSGWGEGQLNFEMEEKTWIVAKATREFLFSDDETALWKNILTHLGGDYKLIINAPIDPRLN</sequence>
<dbReference type="SUPFAM" id="SSF143456">
    <property type="entry name" value="VC0467-like"/>
    <property type="match status" value="1"/>
</dbReference>
<dbReference type="InterPro" id="IPR003774">
    <property type="entry name" value="AlgH-like"/>
</dbReference>
<reference evidence="3 4" key="1">
    <citation type="submission" date="2021-11" db="EMBL/GenBank/DDBJ databases">
        <title>Genomic of Niabella pedocola.</title>
        <authorList>
            <person name="Wu T."/>
        </authorList>
    </citation>
    <scope>NUCLEOTIDE SEQUENCE [LARGE SCALE GENOMIC DNA]</scope>
    <source>
        <strain evidence="3 4">JCM 31011</strain>
    </source>
</reference>
<gene>
    <name evidence="3" type="ORF">LQ567_23370</name>
</gene>
<dbReference type="Pfam" id="PF02622">
    <property type="entry name" value="DUF179"/>
    <property type="match status" value="1"/>
</dbReference>
<dbReference type="RefSeq" id="WP_231008311.1">
    <property type="nucleotide sequence ID" value="NZ_JAJNEC010000007.1"/>
</dbReference>
<dbReference type="HAMAP" id="MF_00758">
    <property type="entry name" value="UPF0301"/>
    <property type="match status" value="1"/>
</dbReference>
<dbReference type="Gene3D" id="3.40.1740.10">
    <property type="entry name" value="VC0467-like"/>
    <property type="match status" value="1"/>
</dbReference>
<name>A0ABS8PXG8_9BACT</name>
<evidence type="ECO:0000313" key="4">
    <source>
        <dbReference type="Proteomes" id="UP001199816"/>
    </source>
</evidence>
<dbReference type="PANTHER" id="PTHR30327:SF1">
    <property type="entry name" value="UPF0301 PROTEIN YQGE"/>
    <property type="match status" value="1"/>
</dbReference>
<keyword evidence="4" id="KW-1185">Reference proteome</keyword>
<organism evidence="3 4">
    <name type="scientific">Niabella pedocola</name>
    <dbReference type="NCBI Taxonomy" id="1752077"/>
    <lineage>
        <taxon>Bacteria</taxon>
        <taxon>Pseudomonadati</taxon>
        <taxon>Bacteroidota</taxon>
        <taxon>Chitinophagia</taxon>
        <taxon>Chitinophagales</taxon>
        <taxon>Chitinophagaceae</taxon>
        <taxon>Niabella</taxon>
    </lineage>
</organism>
<dbReference type="PANTHER" id="PTHR30327">
    <property type="entry name" value="UNCHARACTERIZED PROTEIN YQGE"/>
    <property type="match status" value="1"/>
</dbReference>
<accession>A0ABS8PXG8</accession>
<proteinExistence type="inferred from homology"/>
<evidence type="ECO:0000313" key="3">
    <source>
        <dbReference type="EMBL" id="MCD2425744.1"/>
    </source>
</evidence>
<protein>
    <recommendedName>
        <fullName evidence="2">UPF0301 protein LQ567_23370</fullName>
    </recommendedName>
</protein>
<dbReference type="Proteomes" id="UP001199816">
    <property type="component" value="Unassembled WGS sequence"/>
</dbReference>
<dbReference type="EMBL" id="JAJNEC010000007">
    <property type="protein sequence ID" value="MCD2425744.1"/>
    <property type="molecule type" value="Genomic_DNA"/>
</dbReference>